<feature type="transmembrane region" description="Helical" evidence="1">
    <location>
        <begin position="75"/>
        <end position="100"/>
    </location>
</feature>
<dbReference type="Pfam" id="PF04186">
    <property type="entry name" value="FxsA"/>
    <property type="match status" value="1"/>
</dbReference>
<organism evidence="2 3">
    <name type="scientific">Endozoicomonas elysicola</name>
    <dbReference type="NCBI Taxonomy" id="305900"/>
    <lineage>
        <taxon>Bacteria</taxon>
        <taxon>Pseudomonadati</taxon>
        <taxon>Pseudomonadota</taxon>
        <taxon>Gammaproteobacteria</taxon>
        <taxon>Oceanospirillales</taxon>
        <taxon>Endozoicomonadaceae</taxon>
        <taxon>Endozoicomonas</taxon>
    </lineage>
</organism>
<dbReference type="GO" id="GO:0016020">
    <property type="term" value="C:membrane"/>
    <property type="evidence" value="ECO:0007669"/>
    <property type="project" value="InterPro"/>
</dbReference>
<dbReference type="PANTHER" id="PTHR35335:SF1">
    <property type="entry name" value="UPF0716 PROTEIN FXSA"/>
    <property type="match status" value="1"/>
</dbReference>
<feature type="transmembrane region" description="Helical" evidence="1">
    <location>
        <begin position="26"/>
        <end position="46"/>
    </location>
</feature>
<dbReference type="eggNOG" id="COG3030">
    <property type="taxonomic scope" value="Bacteria"/>
</dbReference>
<dbReference type="InterPro" id="IPR007313">
    <property type="entry name" value="FxsA"/>
</dbReference>
<dbReference type="STRING" id="305900.GV64_06265"/>
<reference evidence="2 3" key="1">
    <citation type="submission" date="2014-06" db="EMBL/GenBank/DDBJ databases">
        <title>Whole Genome Sequences of Three Symbiotic Endozoicomonas Bacteria.</title>
        <authorList>
            <person name="Neave M.J."/>
            <person name="Apprill A."/>
            <person name="Voolstra C.R."/>
        </authorList>
    </citation>
    <scope>NUCLEOTIDE SEQUENCE [LARGE SCALE GENOMIC DNA]</scope>
    <source>
        <strain evidence="2 3">DSM 22380</strain>
    </source>
</reference>
<evidence type="ECO:0000313" key="3">
    <source>
        <dbReference type="Proteomes" id="UP000027997"/>
    </source>
</evidence>
<evidence type="ECO:0000313" key="2">
    <source>
        <dbReference type="EMBL" id="KEI70386.1"/>
    </source>
</evidence>
<keyword evidence="1" id="KW-1133">Transmembrane helix</keyword>
<accession>A0A081K8B0</accession>
<evidence type="ECO:0000256" key="1">
    <source>
        <dbReference type="SAM" id="Phobius"/>
    </source>
</evidence>
<dbReference type="NCBIfam" id="NF008528">
    <property type="entry name" value="PRK11463.1-2"/>
    <property type="match status" value="1"/>
</dbReference>
<dbReference type="AlphaFoldDB" id="A0A081K8B0"/>
<protein>
    <recommendedName>
        <fullName evidence="4">Biotin--acetyl-CoA-carboxylase ligase</fullName>
    </recommendedName>
</protein>
<evidence type="ECO:0008006" key="4">
    <source>
        <dbReference type="Google" id="ProtNLM"/>
    </source>
</evidence>
<keyword evidence="1" id="KW-0472">Membrane</keyword>
<dbReference type="Proteomes" id="UP000027997">
    <property type="component" value="Unassembled WGS sequence"/>
</dbReference>
<keyword evidence="1" id="KW-0812">Transmembrane</keyword>
<proteinExistence type="predicted"/>
<comment type="caution">
    <text evidence="2">The sequence shown here is derived from an EMBL/GenBank/DDBJ whole genome shotgun (WGS) entry which is preliminary data.</text>
</comment>
<dbReference type="EMBL" id="JOJP01000001">
    <property type="protein sequence ID" value="KEI70386.1"/>
    <property type="molecule type" value="Genomic_DNA"/>
</dbReference>
<dbReference type="PANTHER" id="PTHR35335">
    <property type="entry name" value="UPF0716 PROTEIN FXSA"/>
    <property type="match status" value="1"/>
</dbReference>
<keyword evidence="3" id="KW-1185">Reference proteome</keyword>
<gene>
    <name evidence="2" type="ORF">GV64_06265</name>
</gene>
<dbReference type="RefSeq" id="WP_020581049.1">
    <property type="nucleotide sequence ID" value="NZ_JOJP01000001.1"/>
</dbReference>
<name>A0A081K8B0_9GAMM</name>
<sequence length="164" mass="18831">MRFLFLLFILLPILEMVVLIKVGSIIGAWNAVALVILSVFIGIEVIRRQGFKTTLRARQKMAAGELPAMEMLENLAIALGGLLMLIPGFITDFLGIFLLIPPVRRFLVRRWLTATGMKVQQTNIYEAEFHREPTWQNDQTHIHHTIDGDYTREQDKEDPENRNC</sequence>